<evidence type="ECO:0000256" key="1">
    <source>
        <dbReference type="SAM" id="MobiDB-lite"/>
    </source>
</evidence>
<name>A0ABR1S212_9PEZI</name>
<feature type="compositionally biased region" description="Basic and acidic residues" evidence="1">
    <location>
        <begin position="77"/>
        <end position="89"/>
    </location>
</feature>
<comment type="caution">
    <text evidence="2">The sequence shown here is derived from an EMBL/GenBank/DDBJ whole genome shotgun (WGS) entry which is preliminary data.</text>
</comment>
<dbReference type="EMBL" id="JAQQWK010000011">
    <property type="protein sequence ID" value="KAK8024196.1"/>
    <property type="molecule type" value="Genomic_DNA"/>
</dbReference>
<keyword evidence="3" id="KW-1185">Reference proteome</keyword>
<gene>
    <name evidence="2" type="ORF">PG993_012262</name>
</gene>
<reference evidence="2 3" key="1">
    <citation type="submission" date="2023-01" db="EMBL/GenBank/DDBJ databases">
        <title>Analysis of 21 Apiospora genomes using comparative genomics revels a genus with tremendous synthesis potential of carbohydrate active enzymes and secondary metabolites.</title>
        <authorList>
            <person name="Sorensen T."/>
        </authorList>
    </citation>
    <scope>NUCLEOTIDE SEQUENCE [LARGE SCALE GENOMIC DNA]</scope>
    <source>
        <strain evidence="2 3">CBS 33761</strain>
    </source>
</reference>
<sequence length="105" mass="11411">MLHSLLYRNSQSYSVAARRNTEMSSLLGDGADSKPLPGSLTRAVRDVTFASEGDVGGSRSAQQQQQQPQLIDPEPSADVRRMPERRVVNGERGGPSKTPLTPFKS</sequence>
<evidence type="ECO:0000313" key="2">
    <source>
        <dbReference type="EMBL" id="KAK8024196.1"/>
    </source>
</evidence>
<evidence type="ECO:0000313" key="3">
    <source>
        <dbReference type="Proteomes" id="UP001444661"/>
    </source>
</evidence>
<dbReference type="Proteomes" id="UP001444661">
    <property type="component" value="Unassembled WGS sequence"/>
</dbReference>
<feature type="region of interest" description="Disordered" evidence="1">
    <location>
        <begin position="51"/>
        <end position="105"/>
    </location>
</feature>
<proteinExistence type="predicted"/>
<protein>
    <submittedName>
        <fullName evidence="2">Uncharacterized protein</fullName>
    </submittedName>
</protein>
<organism evidence="2 3">
    <name type="scientific">Apiospora rasikravindrae</name>
    <dbReference type="NCBI Taxonomy" id="990691"/>
    <lineage>
        <taxon>Eukaryota</taxon>
        <taxon>Fungi</taxon>
        <taxon>Dikarya</taxon>
        <taxon>Ascomycota</taxon>
        <taxon>Pezizomycotina</taxon>
        <taxon>Sordariomycetes</taxon>
        <taxon>Xylariomycetidae</taxon>
        <taxon>Amphisphaeriales</taxon>
        <taxon>Apiosporaceae</taxon>
        <taxon>Apiospora</taxon>
    </lineage>
</organism>
<accession>A0ABR1S212</accession>